<evidence type="ECO:0000259" key="1">
    <source>
        <dbReference type="Pfam" id="PF00535"/>
    </source>
</evidence>
<gene>
    <name evidence="2" type="ORF">IM532_08520</name>
</gene>
<dbReference type="EMBL" id="JADGIK010000005">
    <property type="protein sequence ID" value="MBF0597492.1"/>
    <property type="molecule type" value="Genomic_DNA"/>
</dbReference>
<dbReference type="AlphaFoldDB" id="A0A8J7FTI6"/>
<keyword evidence="3" id="KW-1185">Reference proteome</keyword>
<feature type="domain" description="Glycosyltransferase 2-like" evidence="1">
    <location>
        <begin position="49"/>
        <end position="122"/>
    </location>
</feature>
<dbReference type="Proteomes" id="UP000608754">
    <property type="component" value="Unassembled WGS sequence"/>
</dbReference>
<dbReference type="InterPro" id="IPR029044">
    <property type="entry name" value="Nucleotide-diphossugar_trans"/>
</dbReference>
<protein>
    <submittedName>
        <fullName evidence="2">Glycosyltransferase</fullName>
    </submittedName>
</protein>
<dbReference type="Gene3D" id="3.90.550.10">
    <property type="entry name" value="Spore Coat Polysaccharide Biosynthesis Protein SpsA, Chain A"/>
    <property type="match status" value="1"/>
</dbReference>
<proteinExistence type="predicted"/>
<organism evidence="2 3">
    <name type="scientific">Faecalibacter rhinopitheci</name>
    <dbReference type="NCBI Taxonomy" id="2779678"/>
    <lineage>
        <taxon>Bacteria</taxon>
        <taxon>Pseudomonadati</taxon>
        <taxon>Bacteroidota</taxon>
        <taxon>Flavobacteriia</taxon>
        <taxon>Flavobacteriales</taxon>
        <taxon>Weeksellaceae</taxon>
        <taxon>Faecalibacter</taxon>
    </lineage>
</organism>
<sequence>MKPILTIIISTLNEGIYNCKNAVLIQDSKLCYLIIHQNLNGCIVPEFLKRDDISIITSRSKGISKSRNIGIQNCNTTYALIADDDVKYTEDGLQDILKIIKTDKPDFATFKIKTLNGEPVYKDYPIKKIDLNLEPHHNISSIEILINIIKIKFKDIKFDERFGLGAKFIKGEEEIFISDLKNTNFKGIYYPIDLVIHPYESSGKLKLKESYNYFLKGAVFTRQLKNQPCFNHFNIIRKLKNQFFYNLGKLYIKVTNE</sequence>
<evidence type="ECO:0000313" key="3">
    <source>
        <dbReference type="Proteomes" id="UP000608754"/>
    </source>
</evidence>
<reference evidence="2" key="1">
    <citation type="submission" date="2020-10" db="EMBL/GenBank/DDBJ databases">
        <authorList>
            <person name="Lu T."/>
            <person name="Wang Q."/>
            <person name="Han X."/>
        </authorList>
    </citation>
    <scope>NUCLEOTIDE SEQUENCE</scope>
    <source>
        <strain evidence="2">WQ 117</strain>
    </source>
</reference>
<dbReference type="RefSeq" id="WP_194183035.1">
    <property type="nucleotide sequence ID" value="NZ_JADGIK010000005.1"/>
</dbReference>
<dbReference type="SUPFAM" id="SSF53448">
    <property type="entry name" value="Nucleotide-diphospho-sugar transferases"/>
    <property type="match status" value="1"/>
</dbReference>
<dbReference type="CDD" id="cd00761">
    <property type="entry name" value="Glyco_tranf_GTA_type"/>
    <property type="match status" value="1"/>
</dbReference>
<comment type="caution">
    <text evidence="2">The sequence shown here is derived from an EMBL/GenBank/DDBJ whole genome shotgun (WGS) entry which is preliminary data.</text>
</comment>
<evidence type="ECO:0000313" key="2">
    <source>
        <dbReference type="EMBL" id="MBF0597492.1"/>
    </source>
</evidence>
<dbReference type="InterPro" id="IPR001173">
    <property type="entry name" value="Glyco_trans_2-like"/>
</dbReference>
<dbReference type="Pfam" id="PF00535">
    <property type="entry name" value="Glycos_transf_2"/>
    <property type="match status" value="1"/>
</dbReference>
<name>A0A8J7FTI6_9FLAO</name>
<accession>A0A8J7FTI6</accession>